<dbReference type="EMBL" id="JAUEPO010000002">
    <property type="protein sequence ID" value="KAK3333838.1"/>
    <property type="molecule type" value="Genomic_DNA"/>
</dbReference>
<evidence type="ECO:0000256" key="1">
    <source>
        <dbReference type="SAM" id="Phobius"/>
    </source>
</evidence>
<accession>A0AAE0IYZ2</accession>
<sequence>MLGTLVTEYNDINKNYDEHFNNYVRYVKNMVPWALGDFFINDDGIGEGVKYFDCTVTSYNFASMLEVYPAMSCTEYHDGSTNWGAHDVKYVLRDHDGFFDQLLADFGVVEEWVQFTGTGSSGTIYRPCDMGSLLNPCTQDVNHIMFAWHGYPTQNPDMEVPNPKDIVTDSIGSVDELKSITSAMRLQVLLGTYYGSVDDVAQVMSVPVFMLEQAIAGMKVARDLAAKQEEMDRARQKNLILTILGAIFFFIPFVGEFAAAAAGLATLARVIALVGEGASLALDVYGVADGAASDSLGDVGSILGMLFGVRGFTKSAKNAAGFREMGIKRADFSGSGAIEMMGEAWKTNDASLQNIVRMCGRRSL</sequence>
<dbReference type="Proteomes" id="UP001286456">
    <property type="component" value="Unassembled WGS sequence"/>
</dbReference>
<reference evidence="2" key="1">
    <citation type="journal article" date="2023" name="Mol. Phylogenet. Evol.">
        <title>Genome-scale phylogeny and comparative genomics of the fungal order Sordariales.</title>
        <authorList>
            <person name="Hensen N."/>
            <person name="Bonometti L."/>
            <person name="Westerberg I."/>
            <person name="Brannstrom I.O."/>
            <person name="Guillou S."/>
            <person name="Cros-Aarteil S."/>
            <person name="Calhoun S."/>
            <person name="Haridas S."/>
            <person name="Kuo A."/>
            <person name="Mondo S."/>
            <person name="Pangilinan J."/>
            <person name="Riley R."/>
            <person name="LaButti K."/>
            <person name="Andreopoulos B."/>
            <person name="Lipzen A."/>
            <person name="Chen C."/>
            <person name="Yan M."/>
            <person name="Daum C."/>
            <person name="Ng V."/>
            <person name="Clum A."/>
            <person name="Steindorff A."/>
            <person name="Ohm R.A."/>
            <person name="Martin F."/>
            <person name="Silar P."/>
            <person name="Natvig D.O."/>
            <person name="Lalanne C."/>
            <person name="Gautier V."/>
            <person name="Ament-Velasquez S.L."/>
            <person name="Kruys A."/>
            <person name="Hutchinson M.I."/>
            <person name="Powell A.J."/>
            <person name="Barry K."/>
            <person name="Miller A.N."/>
            <person name="Grigoriev I.V."/>
            <person name="Debuchy R."/>
            <person name="Gladieux P."/>
            <person name="Hiltunen Thoren M."/>
            <person name="Johannesson H."/>
        </authorList>
    </citation>
    <scope>NUCLEOTIDE SEQUENCE</scope>
    <source>
        <strain evidence="2">SMH4131-1</strain>
    </source>
</reference>
<keyword evidence="1" id="KW-0472">Membrane</keyword>
<protein>
    <submittedName>
        <fullName evidence="2">Uncharacterized protein</fullName>
    </submittedName>
</protein>
<reference evidence="2" key="2">
    <citation type="submission" date="2023-06" db="EMBL/GenBank/DDBJ databases">
        <authorList>
            <consortium name="Lawrence Berkeley National Laboratory"/>
            <person name="Haridas S."/>
            <person name="Hensen N."/>
            <person name="Bonometti L."/>
            <person name="Westerberg I."/>
            <person name="Brannstrom I.O."/>
            <person name="Guillou S."/>
            <person name="Cros-Aarteil S."/>
            <person name="Calhoun S."/>
            <person name="Kuo A."/>
            <person name="Mondo S."/>
            <person name="Pangilinan J."/>
            <person name="Riley R."/>
            <person name="Labutti K."/>
            <person name="Andreopoulos B."/>
            <person name="Lipzen A."/>
            <person name="Chen C."/>
            <person name="Yanf M."/>
            <person name="Daum C."/>
            <person name="Ng V."/>
            <person name="Clum A."/>
            <person name="Steindorff A."/>
            <person name="Ohm R."/>
            <person name="Martin F."/>
            <person name="Silar P."/>
            <person name="Natvig D."/>
            <person name="Lalanne C."/>
            <person name="Gautier V."/>
            <person name="Ament-Velasquez S.L."/>
            <person name="Kruys A."/>
            <person name="Hutchinson M.I."/>
            <person name="Powell A.J."/>
            <person name="Barry K."/>
            <person name="Miller A.N."/>
            <person name="Grigoriev I.V."/>
            <person name="Debuchy R."/>
            <person name="Gladieux P."/>
            <person name="Thoren M.H."/>
            <person name="Johannesson H."/>
        </authorList>
    </citation>
    <scope>NUCLEOTIDE SEQUENCE</scope>
    <source>
        <strain evidence="2">SMH4131-1</strain>
    </source>
</reference>
<comment type="caution">
    <text evidence="2">The sequence shown here is derived from an EMBL/GenBank/DDBJ whole genome shotgun (WGS) entry which is preliminary data.</text>
</comment>
<evidence type="ECO:0000313" key="3">
    <source>
        <dbReference type="Proteomes" id="UP001286456"/>
    </source>
</evidence>
<keyword evidence="1" id="KW-1133">Transmembrane helix</keyword>
<keyword evidence="3" id="KW-1185">Reference proteome</keyword>
<proteinExistence type="predicted"/>
<feature type="transmembrane region" description="Helical" evidence="1">
    <location>
        <begin position="239"/>
        <end position="264"/>
    </location>
</feature>
<gene>
    <name evidence="2" type="ORF">B0T19DRAFT_138782</name>
</gene>
<dbReference type="AlphaFoldDB" id="A0AAE0IYZ2"/>
<name>A0AAE0IYZ2_9PEZI</name>
<organism evidence="2 3">
    <name type="scientific">Cercophora scortea</name>
    <dbReference type="NCBI Taxonomy" id="314031"/>
    <lineage>
        <taxon>Eukaryota</taxon>
        <taxon>Fungi</taxon>
        <taxon>Dikarya</taxon>
        <taxon>Ascomycota</taxon>
        <taxon>Pezizomycotina</taxon>
        <taxon>Sordariomycetes</taxon>
        <taxon>Sordariomycetidae</taxon>
        <taxon>Sordariales</taxon>
        <taxon>Lasiosphaeriaceae</taxon>
        <taxon>Cercophora</taxon>
    </lineage>
</organism>
<keyword evidence="1" id="KW-0812">Transmembrane</keyword>
<evidence type="ECO:0000313" key="2">
    <source>
        <dbReference type="EMBL" id="KAK3333838.1"/>
    </source>
</evidence>